<name>A0A221VXV1_9PSEU</name>
<protein>
    <submittedName>
        <fullName evidence="1">Uncharacterized protein</fullName>
    </submittedName>
</protein>
<dbReference type="KEGG" id="ahg:AHOG_03380"/>
<dbReference type="EMBL" id="CP022521">
    <property type="protein sequence ID" value="ASO18334.1"/>
    <property type="molecule type" value="Genomic_DNA"/>
</dbReference>
<keyword evidence="2" id="KW-1185">Reference proteome</keyword>
<accession>A0A221VXV1</accession>
<sequence length="178" mass="20391">MNLDEIISLITASYGGDLSNPHFYFVDPALERRPYHEIVNRIESIGDVRISEYSDANTYASFAYVIENCGRSWALELSMLGPIGVFARIGEHGWDRLLRPGEGDLLPFECEVFGLLVEQKITFPVRAILEHPLDMILDYTDPGNVRVYHALFSDEDFLPWEFSPLYPELSGRDRSWSE</sequence>
<organism evidence="1 2">
    <name type="scientific">Actinoalloteichus hoggarensis</name>
    <dbReference type="NCBI Taxonomy" id="1470176"/>
    <lineage>
        <taxon>Bacteria</taxon>
        <taxon>Bacillati</taxon>
        <taxon>Actinomycetota</taxon>
        <taxon>Actinomycetes</taxon>
        <taxon>Pseudonocardiales</taxon>
        <taxon>Pseudonocardiaceae</taxon>
        <taxon>Actinoalloteichus</taxon>
    </lineage>
</organism>
<proteinExistence type="predicted"/>
<dbReference type="RefSeq" id="WP_093940053.1">
    <property type="nucleotide sequence ID" value="NZ_CP022521.1"/>
</dbReference>
<dbReference type="AlphaFoldDB" id="A0A221VXV1"/>
<reference evidence="1 2" key="1">
    <citation type="submission" date="2017-07" db="EMBL/GenBank/DDBJ databases">
        <title>Complete genome sequence of Actinoalloteichus hoggarensis DSM 45943, type strain of Actinoalloteichus hoggarensis.</title>
        <authorList>
            <person name="Ruckert C."/>
            <person name="Nouioui I."/>
            <person name="Willmese J."/>
            <person name="van Wezel G."/>
            <person name="Klenk H.-P."/>
            <person name="Kalinowski J."/>
            <person name="Zotchev S.B."/>
        </authorList>
    </citation>
    <scope>NUCLEOTIDE SEQUENCE [LARGE SCALE GENOMIC DNA]</scope>
    <source>
        <strain evidence="1 2">DSM 45943</strain>
    </source>
</reference>
<evidence type="ECO:0000313" key="2">
    <source>
        <dbReference type="Proteomes" id="UP000204221"/>
    </source>
</evidence>
<gene>
    <name evidence="1" type="ORF">AHOG_03380</name>
</gene>
<dbReference type="OrthoDB" id="3705005at2"/>
<evidence type="ECO:0000313" key="1">
    <source>
        <dbReference type="EMBL" id="ASO18334.1"/>
    </source>
</evidence>
<dbReference type="Proteomes" id="UP000204221">
    <property type="component" value="Chromosome"/>
</dbReference>